<dbReference type="InterPro" id="IPR006626">
    <property type="entry name" value="PbH1"/>
</dbReference>
<dbReference type="InterPro" id="IPR039448">
    <property type="entry name" value="Beta_helix"/>
</dbReference>
<organism evidence="2 3">
    <name type="scientific">Jannaschia pagri</name>
    <dbReference type="NCBI Taxonomy" id="2829797"/>
    <lineage>
        <taxon>Bacteria</taxon>
        <taxon>Pseudomonadati</taxon>
        <taxon>Pseudomonadota</taxon>
        <taxon>Alphaproteobacteria</taxon>
        <taxon>Rhodobacterales</taxon>
        <taxon>Roseobacteraceae</taxon>
        <taxon>Jannaschia</taxon>
    </lineage>
</organism>
<dbReference type="Proteomes" id="UP000786693">
    <property type="component" value="Unassembled WGS sequence"/>
</dbReference>
<dbReference type="InterPro" id="IPR012334">
    <property type="entry name" value="Pectin_lyas_fold"/>
</dbReference>
<dbReference type="SMART" id="SM00710">
    <property type="entry name" value="PbH1"/>
    <property type="match status" value="5"/>
</dbReference>
<evidence type="ECO:0000313" key="3">
    <source>
        <dbReference type="Proteomes" id="UP000786693"/>
    </source>
</evidence>
<reference evidence="2 3" key="1">
    <citation type="submission" date="2021-05" db="EMBL/GenBank/DDBJ databases">
        <title>Bacteria Genome sequencing.</title>
        <authorList>
            <person name="Takabe Y."/>
            <person name="Nakajima Y."/>
            <person name="Suzuki S."/>
            <person name="Shiozaki T."/>
        </authorList>
    </citation>
    <scope>NUCLEOTIDE SEQUENCE [LARGE SCALE GENOMIC DNA]</scope>
    <source>
        <strain evidence="2 3">AI_62</strain>
    </source>
</reference>
<evidence type="ECO:0000313" key="2">
    <source>
        <dbReference type="EMBL" id="GIT93742.1"/>
    </source>
</evidence>
<gene>
    <name evidence="2" type="ORF">JANAI62_03650</name>
</gene>
<dbReference type="Pfam" id="PF13229">
    <property type="entry name" value="Beta_helix"/>
    <property type="match status" value="1"/>
</dbReference>
<keyword evidence="3" id="KW-1185">Reference proteome</keyword>
<feature type="domain" description="Right handed beta helix" evidence="1">
    <location>
        <begin position="1066"/>
        <end position="1199"/>
    </location>
</feature>
<name>A0ABQ4NH32_9RHOB</name>
<dbReference type="InterPro" id="IPR011050">
    <property type="entry name" value="Pectin_lyase_fold/virulence"/>
</dbReference>
<accession>A0ABQ4NH32</accession>
<sequence length="1308" mass="140688">MVADDGLTVFVNNDETTAFTINTNLVNGVDDQATLTFDAELRAGDQVIVVGRLIPYRSTDYLPTDPSLTKHLNTELTELNASIVDLWREVGSTVRVVPDPATGLRQIQRIPVLGANRTLVGDGQGGFRQGPDANDPIVLPLDPTRAFMAASTQAVRDIELSKLVAGAQVFVADNGTFQWDAASTLADDGVFTLAPSEGGAGRWLRIYDPANIHVKWFGTLGVSNESDTEILQRAALFFVETLQTNCAQLVLPPAITVTDSIDFTSTGGKKGTICGANNGGAISTIVTVAYHGYGPNAKQGAVFQMGDPDAPAYQTEIGIRGIEFGRAGSQFNSPVFIDHVGAAQIEFNEIRIGSSNNTAIRVATPQNCVFDRIRTFSGGRSFQYKDATGVTVRQAGTTLTASGPIFSASDEGKTVNVWGTGSSTLRRKIRIVEVTSSTTATAAYSANDTVDRALYFGSPWATLTAGSVEVTVDAPIATSDVEGLVVVFRDGGTNRRPFRAKIISTDGDSTLTLDQPAPVSAVSEFAVACVEFLGSSFGNGPSDNDMPEFNIESFAGYGMYVDDMELFRMDGKFHPDQTPQPARYPLEHIVADRWGGEFEGVFDAQNLGSARVYVTNLNTAVSFKNLRWRSAGEGDVLAEIGPQSDVGGIVVFDAMQRVPPFQSGAQQDPFGWVIDANNGTGYAWSGTVTSSNSATQWNFLGTNVWADGLGNMTIQGNVKIDGDVQLGFADLTASFDTLARFGPTTNFLETAHGAPTNGFGWQVLHVPDKTGDTDSGWQLAHRPAAGGMPYFRGKSVSTWGSWLRLASQQETKREFTTRAELVTWWAANSVHVPEGNKVRVRKAAWRVRKASTVIADLPGLDPIEPYRPEHFGPAGTAATTLETTASTRALWAFARTQLGKRVRIEFTENQEYVLQGASSTFMGDSEGYLLVIDTDVHPSIEINGTIRAAFPWAGPVGRDVGETIDGTDELGLFFFAPSQGRTPGQAPTYDLKITGRGTVNLRSIPTKTFGVNGVKTLPGYRDVWVEGLLFDQGSLDQQGNVVTAANPNWSDTGFGGDSALDLGAADSMTIERNRFIGAKDCAVYLSGGNGQFDETVSLGAPYTYFREGIGRRVYIANNRAMGCDNFVQMKRFVRDCMVVNNIVEDGRNGISTGATNTSGTRNDGTRGVISGNTIRRCNGNAIFVSSGELWRIANNEITDFRCRHYQPDVMEGDGYEAAITVRGVRLAHVADNTISFEHWTAEQSDTANHQVGIITGPDDDGVQTTRTIIADNLLWNMLTGIAYDADGATSISRPGNYYIGNGVAERAV</sequence>
<comment type="caution">
    <text evidence="2">The sequence shown here is derived from an EMBL/GenBank/DDBJ whole genome shotgun (WGS) entry which is preliminary data.</text>
</comment>
<dbReference type="EMBL" id="BPFH01000001">
    <property type="protein sequence ID" value="GIT93742.1"/>
    <property type="molecule type" value="Genomic_DNA"/>
</dbReference>
<protein>
    <recommendedName>
        <fullName evidence="1">Right handed beta helix domain-containing protein</fullName>
    </recommendedName>
</protein>
<evidence type="ECO:0000259" key="1">
    <source>
        <dbReference type="Pfam" id="PF13229"/>
    </source>
</evidence>
<proteinExistence type="predicted"/>
<dbReference type="SUPFAM" id="SSF51126">
    <property type="entry name" value="Pectin lyase-like"/>
    <property type="match status" value="1"/>
</dbReference>
<dbReference type="Gene3D" id="2.160.20.10">
    <property type="entry name" value="Single-stranded right-handed beta-helix, Pectin lyase-like"/>
    <property type="match status" value="1"/>
</dbReference>